<gene>
    <name evidence="1" type="primary">RvY_13934-1</name>
    <name evidence="1" type="synonym">RvY_13934.1</name>
    <name evidence="1" type="ORF">RvY_13934</name>
</gene>
<reference evidence="1 2" key="1">
    <citation type="journal article" date="2016" name="Nat. Commun.">
        <title>Extremotolerant tardigrade genome and improved radiotolerance of human cultured cells by tardigrade-unique protein.</title>
        <authorList>
            <person name="Hashimoto T."/>
            <person name="Horikawa D.D."/>
            <person name="Saito Y."/>
            <person name="Kuwahara H."/>
            <person name="Kozuka-Hata H."/>
            <person name="Shin-I T."/>
            <person name="Minakuchi Y."/>
            <person name="Ohishi K."/>
            <person name="Motoyama A."/>
            <person name="Aizu T."/>
            <person name="Enomoto A."/>
            <person name="Kondo K."/>
            <person name="Tanaka S."/>
            <person name="Hara Y."/>
            <person name="Koshikawa S."/>
            <person name="Sagara H."/>
            <person name="Miura T."/>
            <person name="Yokobori S."/>
            <person name="Miyagawa K."/>
            <person name="Suzuki Y."/>
            <person name="Kubo T."/>
            <person name="Oyama M."/>
            <person name="Kohara Y."/>
            <person name="Fujiyama A."/>
            <person name="Arakawa K."/>
            <person name="Katayama T."/>
            <person name="Toyoda A."/>
            <person name="Kunieda T."/>
        </authorList>
    </citation>
    <scope>NUCLEOTIDE SEQUENCE [LARGE SCALE GENOMIC DNA]</scope>
    <source>
        <strain evidence="1 2">YOKOZUNA-1</strain>
    </source>
</reference>
<comment type="caution">
    <text evidence="1">The sequence shown here is derived from an EMBL/GenBank/DDBJ whole genome shotgun (WGS) entry which is preliminary data.</text>
</comment>
<protein>
    <submittedName>
        <fullName evidence="1">Uncharacterized protein</fullName>
    </submittedName>
</protein>
<dbReference type="Proteomes" id="UP000186922">
    <property type="component" value="Unassembled WGS sequence"/>
</dbReference>
<dbReference type="AlphaFoldDB" id="A0A1D1VPM6"/>
<organism evidence="1 2">
    <name type="scientific">Ramazzottius varieornatus</name>
    <name type="common">Water bear</name>
    <name type="synonym">Tardigrade</name>
    <dbReference type="NCBI Taxonomy" id="947166"/>
    <lineage>
        <taxon>Eukaryota</taxon>
        <taxon>Metazoa</taxon>
        <taxon>Ecdysozoa</taxon>
        <taxon>Tardigrada</taxon>
        <taxon>Eutardigrada</taxon>
        <taxon>Parachela</taxon>
        <taxon>Hypsibioidea</taxon>
        <taxon>Ramazzottiidae</taxon>
        <taxon>Ramazzottius</taxon>
    </lineage>
</organism>
<proteinExistence type="predicted"/>
<accession>A0A1D1VPM6</accession>
<keyword evidence="2" id="KW-1185">Reference proteome</keyword>
<sequence>MLVVSAQKRSALVDLDMLFADPSSYANYNPGEGLYRREGAMLPPPDFQKLHSLAETLKRLHGLDKFYQHQGRSRSVHAYQH</sequence>
<dbReference type="EMBL" id="BDGG01000009">
    <property type="protein sequence ID" value="GAV03527.1"/>
    <property type="molecule type" value="Genomic_DNA"/>
</dbReference>
<name>A0A1D1VPM6_RAMVA</name>
<evidence type="ECO:0000313" key="2">
    <source>
        <dbReference type="Proteomes" id="UP000186922"/>
    </source>
</evidence>
<evidence type="ECO:0000313" key="1">
    <source>
        <dbReference type="EMBL" id="GAV03527.1"/>
    </source>
</evidence>